<organism evidence="1 2">
    <name type="scientific">Xenorhabdus thuongxuanensis</name>
    <dbReference type="NCBI Taxonomy" id="1873484"/>
    <lineage>
        <taxon>Bacteria</taxon>
        <taxon>Pseudomonadati</taxon>
        <taxon>Pseudomonadota</taxon>
        <taxon>Gammaproteobacteria</taxon>
        <taxon>Enterobacterales</taxon>
        <taxon>Morganellaceae</taxon>
        <taxon>Xenorhabdus</taxon>
    </lineage>
</organism>
<proteinExistence type="predicted"/>
<gene>
    <name evidence="1" type="ORF">Xentx_01422</name>
</gene>
<sequence>MLRRLLFCFNKCMSVIYIVARIWEDHILKERTACYLFSIEYIDIKNDKAIENIMLNSKYKILDYLIILYLRKNAFFMTESKIIFCNTGCFLL</sequence>
<evidence type="ECO:0000313" key="1">
    <source>
        <dbReference type="EMBL" id="OKP07659.1"/>
    </source>
</evidence>
<dbReference type="AlphaFoldDB" id="A0A1Q5U5C0"/>
<reference evidence="1 2" key="1">
    <citation type="submission" date="2016-09" db="EMBL/GenBank/DDBJ databases">
        <title>Xenorhabdus thuongxuanensis sp. nov. and Xenorhabdus eapokensis sp. nov., isolated from Steinernema species.</title>
        <authorList>
            <person name="Kaempfer P."/>
            <person name="Tobias N.J."/>
            <person name="Phan Ke L."/>
            <person name="Bode H.B."/>
            <person name="Glaeser S.P."/>
        </authorList>
    </citation>
    <scope>NUCLEOTIDE SEQUENCE [LARGE SCALE GENOMIC DNA]</scope>
    <source>
        <strain evidence="1 2">30TX1</strain>
    </source>
</reference>
<dbReference type="EMBL" id="MKGR01000007">
    <property type="protein sequence ID" value="OKP07659.1"/>
    <property type="molecule type" value="Genomic_DNA"/>
</dbReference>
<protein>
    <submittedName>
        <fullName evidence="1">Uncharacterized protein</fullName>
    </submittedName>
</protein>
<name>A0A1Q5U5C0_9GAMM</name>
<keyword evidence="2" id="KW-1185">Reference proteome</keyword>
<evidence type="ECO:0000313" key="2">
    <source>
        <dbReference type="Proteomes" id="UP000186277"/>
    </source>
</evidence>
<accession>A0A1Q5U5C0</accession>
<comment type="caution">
    <text evidence="1">The sequence shown here is derived from an EMBL/GenBank/DDBJ whole genome shotgun (WGS) entry which is preliminary data.</text>
</comment>
<dbReference type="Proteomes" id="UP000186277">
    <property type="component" value="Unassembled WGS sequence"/>
</dbReference>